<protein>
    <submittedName>
        <fullName evidence="5">AraC family transcriptional regulator</fullName>
    </submittedName>
</protein>
<reference evidence="5" key="2">
    <citation type="submission" date="2020-09" db="EMBL/GenBank/DDBJ databases">
        <authorList>
            <person name="Sun Q."/>
            <person name="Zhou Y."/>
        </authorList>
    </citation>
    <scope>NUCLEOTIDE SEQUENCE</scope>
    <source>
        <strain evidence="5">CGMCC 1.12195</strain>
    </source>
</reference>
<dbReference type="InterPro" id="IPR020449">
    <property type="entry name" value="Tscrpt_reg_AraC-type_HTH"/>
</dbReference>
<evidence type="ECO:0000259" key="4">
    <source>
        <dbReference type="PROSITE" id="PS01124"/>
    </source>
</evidence>
<keyword evidence="1" id="KW-0805">Transcription regulation</keyword>
<feature type="domain" description="HTH araC/xylS-type" evidence="4">
    <location>
        <begin position="192"/>
        <end position="290"/>
    </location>
</feature>
<dbReference type="PROSITE" id="PS01124">
    <property type="entry name" value="HTH_ARAC_FAMILY_2"/>
    <property type="match status" value="1"/>
</dbReference>
<name>A0A917HB38_9SPHI</name>
<dbReference type="SMART" id="SM00342">
    <property type="entry name" value="HTH_ARAC"/>
    <property type="match status" value="1"/>
</dbReference>
<gene>
    <name evidence="5" type="ORF">GCM10007415_01180</name>
</gene>
<dbReference type="Gene3D" id="1.10.10.60">
    <property type="entry name" value="Homeodomain-like"/>
    <property type="match status" value="2"/>
</dbReference>
<dbReference type="InterPro" id="IPR018060">
    <property type="entry name" value="HTH_AraC"/>
</dbReference>
<evidence type="ECO:0000256" key="3">
    <source>
        <dbReference type="ARBA" id="ARBA00023163"/>
    </source>
</evidence>
<dbReference type="SUPFAM" id="SSF46689">
    <property type="entry name" value="Homeodomain-like"/>
    <property type="match status" value="2"/>
</dbReference>
<dbReference type="GO" id="GO:0003700">
    <property type="term" value="F:DNA-binding transcription factor activity"/>
    <property type="evidence" value="ECO:0007669"/>
    <property type="project" value="InterPro"/>
</dbReference>
<dbReference type="AlphaFoldDB" id="A0A917HB38"/>
<evidence type="ECO:0000256" key="1">
    <source>
        <dbReference type="ARBA" id="ARBA00023015"/>
    </source>
</evidence>
<keyword evidence="6" id="KW-1185">Reference proteome</keyword>
<dbReference type="Pfam" id="PF12833">
    <property type="entry name" value="HTH_18"/>
    <property type="match status" value="1"/>
</dbReference>
<comment type="caution">
    <text evidence="5">The sequence shown here is derived from an EMBL/GenBank/DDBJ whole genome shotgun (WGS) entry which is preliminary data.</text>
</comment>
<dbReference type="Proteomes" id="UP000660862">
    <property type="component" value="Unassembled WGS sequence"/>
</dbReference>
<dbReference type="PANTHER" id="PTHR43280">
    <property type="entry name" value="ARAC-FAMILY TRANSCRIPTIONAL REGULATOR"/>
    <property type="match status" value="1"/>
</dbReference>
<dbReference type="RefSeq" id="WP_188504006.1">
    <property type="nucleotide sequence ID" value="NZ_BMER01000001.1"/>
</dbReference>
<sequence length="300" mass="34494">MKPIYAKPPLGSRAAFQVRKDYFDMLDTKWHYHTEYELAYINYPHGKRIAGNSIATFEGGDLVFYGPNLPHAWLHEPMVGTEEGAAYNAGLSHSAIVVHFSESCLGESFFAIPEMSAIQAILKKSTRGLVIYGEARKRISQWMTKLADDTGSRRVILLLQILEELSTTKEHDLLSSAGYWDNLNDHDAMRMSSIYEYILQNFTKEIALDDMAMQAHISPSAFCRYFKARTKRTLKEFINDLRINYACQLLEENRHSITQICFEVGFNNISNFNRRFKEIKGITPQQYRINIVGVHHNNIK</sequence>
<proteinExistence type="predicted"/>
<keyword evidence="3" id="KW-0804">Transcription</keyword>
<organism evidence="5 6">
    <name type="scientific">Parapedobacter pyrenivorans</name>
    <dbReference type="NCBI Taxonomy" id="1305674"/>
    <lineage>
        <taxon>Bacteria</taxon>
        <taxon>Pseudomonadati</taxon>
        <taxon>Bacteroidota</taxon>
        <taxon>Sphingobacteriia</taxon>
        <taxon>Sphingobacteriales</taxon>
        <taxon>Sphingobacteriaceae</taxon>
        <taxon>Parapedobacter</taxon>
    </lineage>
</organism>
<dbReference type="InterPro" id="IPR009057">
    <property type="entry name" value="Homeodomain-like_sf"/>
</dbReference>
<dbReference type="EMBL" id="BMER01000001">
    <property type="protein sequence ID" value="GGG73581.1"/>
    <property type="molecule type" value="Genomic_DNA"/>
</dbReference>
<reference evidence="5" key="1">
    <citation type="journal article" date="2014" name="Int. J. Syst. Evol. Microbiol.">
        <title>Complete genome sequence of Corynebacterium casei LMG S-19264T (=DSM 44701T), isolated from a smear-ripened cheese.</title>
        <authorList>
            <consortium name="US DOE Joint Genome Institute (JGI-PGF)"/>
            <person name="Walter F."/>
            <person name="Albersmeier A."/>
            <person name="Kalinowski J."/>
            <person name="Ruckert C."/>
        </authorList>
    </citation>
    <scope>NUCLEOTIDE SEQUENCE</scope>
    <source>
        <strain evidence="5">CGMCC 1.12195</strain>
    </source>
</reference>
<keyword evidence="2" id="KW-0238">DNA-binding</keyword>
<evidence type="ECO:0000313" key="5">
    <source>
        <dbReference type="EMBL" id="GGG73581.1"/>
    </source>
</evidence>
<dbReference type="PANTHER" id="PTHR43280:SF27">
    <property type="entry name" value="TRANSCRIPTIONAL REGULATOR MTLR"/>
    <property type="match status" value="1"/>
</dbReference>
<dbReference type="InterPro" id="IPR018062">
    <property type="entry name" value="HTH_AraC-typ_CS"/>
</dbReference>
<dbReference type="PROSITE" id="PS00041">
    <property type="entry name" value="HTH_ARAC_FAMILY_1"/>
    <property type="match status" value="1"/>
</dbReference>
<accession>A0A917HB38</accession>
<evidence type="ECO:0000313" key="6">
    <source>
        <dbReference type="Proteomes" id="UP000660862"/>
    </source>
</evidence>
<dbReference type="GO" id="GO:0043565">
    <property type="term" value="F:sequence-specific DNA binding"/>
    <property type="evidence" value="ECO:0007669"/>
    <property type="project" value="InterPro"/>
</dbReference>
<dbReference type="PRINTS" id="PR00032">
    <property type="entry name" value="HTHARAC"/>
</dbReference>
<evidence type="ECO:0000256" key="2">
    <source>
        <dbReference type="ARBA" id="ARBA00023125"/>
    </source>
</evidence>